<evidence type="ECO:0000256" key="1">
    <source>
        <dbReference type="ARBA" id="ARBA00022679"/>
    </source>
</evidence>
<sequence>MFLKVLIMGLPGAGRTSLARALSQRLDAVYFNGDEFRANIARGLGLSLEDQVEQARRIGWLCNCVSEAGGAAVADLVCPTEETRAAVQPDFLIWVDRVEPDQDEDAVALFTPPAQYDLRVPGDGSLEVWADNIGALLPQRDRNKRRWDSWRTPG</sequence>
<keyword evidence="3" id="KW-0418">Kinase</keyword>
<proteinExistence type="predicted"/>
<dbReference type="Proteomes" id="UP000309061">
    <property type="component" value="Chromosome"/>
</dbReference>
<evidence type="ECO:0000313" key="3">
    <source>
        <dbReference type="EMBL" id="QGM46765.1"/>
    </source>
</evidence>
<evidence type="ECO:0000259" key="2">
    <source>
        <dbReference type="Pfam" id="PF01583"/>
    </source>
</evidence>
<dbReference type="InterPro" id="IPR027417">
    <property type="entry name" value="P-loop_NTPase"/>
</dbReference>
<reference evidence="3 4" key="1">
    <citation type="submission" date="2019-11" db="EMBL/GenBank/DDBJ databases">
        <title>The genome sequence of Methylocystis heyeri.</title>
        <authorList>
            <person name="Oshkin I.Y."/>
            <person name="Miroshnikov K."/>
            <person name="Dedysh S.N."/>
        </authorList>
    </citation>
    <scope>NUCLEOTIDE SEQUENCE [LARGE SCALE GENOMIC DNA]</scope>
    <source>
        <strain evidence="3 4">H2</strain>
    </source>
</reference>
<keyword evidence="4" id="KW-1185">Reference proteome</keyword>
<dbReference type="EC" id="2.7.1.25" evidence="3"/>
<accession>A0A6B8KIP5</accession>
<dbReference type="KEGG" id="mhey:H2LOC_014275"/>
<dbReference type="InterPro" id="IPR059117">
    <property type="entry name" value="APS_kinase_dom"/>
</dbReference>
<dbReference type="EMBL" id="CP046052">
    <property type="protein sequence ID" value="QGM46765.1"/>
    <property type="molecule type" value="Genomic_DNA"/>
</dbReference>
<dbReference type="SUPFAM" id="SSF52540">
    <property type="entry name" value="P-loop containing nucleoside triphosphate hydrolases"/>
    <property type="match status" value="1"/>
</dbReference>
<dbReference type="Gene3D" id="3.40.50.300">
    <property type="entry name" value="P-loop containing nucleotide triphosphate hydrolases"/>
    <property type="match status" value="1"/>
</dbReference>
<organism evidence="3 4">
    <name type="scientific">Methylocystis heyeri</name>
    <dbReference type="NCBI Taxonomy" id="391905"/>
    <lineage>
        <taxon>Bacteria</taxon>
        <taxon>Pseudomonadati</taxon>
        <taxon>Pseudomonadota</taxon>
        <taxon>Alphaproteobacteria</taxon>
        <taxon>Hyphomicrobiales</taxon>
        <taxon>Methylocystaceae</taxon>
        <taxon>Methylocystis</taxon>
    </lineage>
</organism>
<name>A0A6B8KIP5_9HYPH</name>
<dbReference type="Pfam" id="PF01583">
    <property type="entry name" value="APS_kinase"/>
    <property type="match status" value="1"/>
</dbReference>
<gene>
    <name evidence="3" type="ORF">H2LOC_014275</name>
</gene>
<keyword evidence="1 3" id="KW-0808">Transferase</keyword>
<dbReference type="GO" id="GO:0004020">
    <property type="term" value="F:adenylylsulfate kinase activity"/>
    <property type="evidence" value="ECO:0007669"/>
    <property type="project" value="UniProtKB-EC"/>
</dbReference>
<dbReference type="AlphaFoldDB" id="A0A6B8KIP5"/>
<dbReference type="OrthoDB" id="9804504at2"/>
<protein>
    <submittedName>
        <fullName evidence="3">Adenylyl-sulfate kinase</fullName>
        <ecNumber evidence="3">2.7.1.25</ecNumber>
    </submittedName>
</protein>
<feature type="domain" description="APS kinase" evidence="2">
    <location>
        <begin position="5"/>
        <end position="88"/>
    </location>
</feature>
<evidence type="ECO:0000313" key="4">
    <source>
        <dbReference type="Proteomes" id="UP000309061"/>
    </source>
</evidence>